<dbReference type="Gene3D" id="3.40.50.720">
    <property type="entry name" value="NAD(P)-binding Rossmann-like Domain"/>
    <property type="match status" value="1"/>
</dbReference>
<evidence type="ECO:0000259" key="1">
    <source>
        <dbReference type="Pfam" id="PF03446"/>
    </source>
</evidence>
<sequence>MFKAKLTAKPKLGFLGTGLMGSPMIMRLLDAGYSIYIWNRTAEKIISLLENGATAADSPAAVAIESEIVFMCLTDANAVEQVVFGDKGVVKTGSEKKLLVDFSSIPPDLTRAFSMRLESECGMSWVDAPVSGGVKGAEEGTLAILAGGKLEAIEQIRPIVSNLCNRM</sequence>
<dbReference type="AlphaFoldDB" id="A0A382ZT24"/>
<feature type="domain" description="6-phosphogluconate dehydrogenase NADP-binding" evidence="1">
    <location>
        <begin position="11"/>
        <end position="163"/>
    </location>
</feature>
<proteinExistence type="predicted"/>
<dbReference type="GO" id="GO:0050661">
    <property type="term" value="F:NADP binding"/>
    <property type="evidence" value="ECO:0007669"/>
    <property type="project" value="InterPro"/>
</dbReference>
<name>A0A382ZT24_9ZZZZ</name>
<dbReference type="SUPFAM" id="SSF51735">
    <property type="entry name" value="NAD(P)-binding Rossmann-fold domains"/>
    <property type="match status" value="1"/>
</dbReference>
<reference evidence="2" key="1">
    <citation type="submission" date="2018-05" db="EMBL/GenBank/DDBJ databases">
        <authorList>
            <person name="Lanie J.A."/>
            <person name="Ng W.-L."/>
            <person name="Kazmierczak K.M."/>
            <person name="Andrzejewski T.M."/>
            <person name="Davidsen T.M."/>
            <person name="Wayne K.J."/>
            <person name="Tettelin H."/>
            <person name="Glass J.I."/>
            <person name="Rusch D."/>
            <person name="Podicherti R."/>
            <person name="Tsui H.-C.T."/>
            <person name="Winkler M.E."/>
        </authorList>
    </citation>
    <scope>NUCLEOTIDE SEQUENCE</scope>
</reference>
<feature type="non-terminal residue" evidence="2">
    <location>
        <position position="1"/>
    </location>
</feature>
<gene>
    <name evidence="2" type="ORF">METZ01_LOCUS450682</name>
</gene>
<dbReference type="PANTHER" id="PTHR43060:SF15">
    <property type="entry name" value="3-HYDROXYISOBUTYRATE DEHYDROGENASE-LIKE 1, MITOCHONDRIAL-RELATED"/>
    <property type="match status" value="1"/>
</dbReference>
<dbReference type="InterPro" id="IPR006115">
    <property type="entry name" value="6PGDH_NADP-bd"/>
</dbReference>
<accession>A0A382ZT24</accession>
<organism evidence="2">
    <name type="scientific">marine metagenome</name>
    <dbReference type="NCBI Taxonomy" id="408172"/>
    <lineage>
        <taxon>unclassified sequences</taxon>
        <taxon>metagenomes</taxon>
        <taxon>ecological metagenomes</taxon>
    </lineage>
</organism>
<protein>
    <recommendedName>
        <fullName evidence="1">6-phosphogluconate dehydrogenase NADP-binding domain-containing protein</fullName>
    </recommendedName>
</protein>
<dbReference type="Pfam" id="PF03446">
    <property type="entry name" value="NAD_binding_2"/>
    <property type="match status" value="1"/>
</dbReference>
<evidence type="ECO:0000313" key="2">
    <source>
        <dbReference type="EMBL" id="SVD97828.1"/>
    </source>
</evidence>
<dbReference type="InterPro" id="IPR036291">
    <property type="entry name" value="NAD(P)-bd_dom_sf"/>
</dbReference>
<dbReference type="PANTHER" id="PTHR43060">
    <property type="entry name" value="3-HYDROXYISOBUTYRATE DEHYDROGENASE-LIKE 1, MITOCHONDRIAL-RELATED"/>
    <property type="match status" value="1"/>
</dbReference>
<feature type="non-terminal residue" evidence="2">
    <location>
        <position position="167"/>
    </location>
</feature>
<dbReference type="EMBL" id="UINC01185893">
    <property type="protein sequence ID" value="SVD97828.1"/>
    <property type="molecule type" value="Genomic_DNA"/>
</dbReference>